<dbReference type="EMBL" id="KN122083">
    <property type="protein sequence ID" value="KFO33523.1"/>
    <property type="molecule type" value="Genomic_DNA"/>
</dbReference>
<evidence type="ECO:0000313" key="2">
    <source>
        <dbReference type="Proteomes" id="UP000028990"/>
    </source>
</evidence>
<protein>
    <submittedName>
        <fullName evidence="1">Uncharacterized protein</fullName>
    </submittedName>
</protein>
<name>A0A091DSQ9_FUKDA</name>
<sequence>MGDGVQGVLEHREEDEMIGYTAYACGLLSGPQEGVPGMGEKSTEQGWEHTQRHHPWRSWFLVACIATSVHAATRAISHERTS</sequence>
<organism evidence="1 2">
    <name type="scientific">Fukomys damarensis</name>
    <name type="common">Damaraland mole rat</name>
    <name type="synonym">Cryptomys damarensis</name>
    <dbReference type="NCBI Taxonomy" id="885580"/>
    <lineage>
        <taxon>Eukaryota</taxon>
        <taxon>Metazoa</taxon>
        <taxon>Chordata</taxon>
        <taxon>Craniata</taxon>
        <taxon>Vertebrata</taxon>
        <taxon>Euteleostomi</taxon>
        <taxon>Mammalia</taxon>
        <taxon>Eutheria</taxon>
        <taxon>Euarchontoglires</taxon>
        <taxon>Glires</taxon>
        <taxon>Rodentia</taxon>
        <taxon>Hystricomorpha</taxon>
        <taxon>Bathyergidae</taxon>
        <taxon>Fukomys</taxon>
    </lineage>
</organism>
<dbReference type="Proteomes" id="UP000028990">
    <property type="component" value="Unassembled WGS sequence"/>
</dbReference>
<dbReference type="AlphaFoldDB" id="A0A091DSQ9"/>
<gene>
    <name evidence="1" type="ORF">H920_05060</name>
</gene>
<reference evidence="1 2" key="1">
    <citation type="submission" date="2013-11" db="EMBL/GenBank/DDBJ databases">
        <title>The Damaraland mole rat (Fukomys damarensis) genome and evolution of African mole rats.</title>
        <authorList>
            <person name="Gladyshev V.N."/>
            <person name="Fang X."/>
        </authorList>
    </citation>
    <scope>NUCLEOTIDE SEQUENCE [LARGE SCALE GENOMIC DNA]</scope>
    <source>
        <tissue evidence="1">Liver</tissue>
    </source>
</reference>
<evidence type="ECO:0000313" key="1">
    <source>
        <dbReference type="EMBL" id="KFO33523.1"/>
    </source>
</evidence>
<accession>A0A091DSQ9</accession>
<proteinExistence type="predicted"/>
<keyword evidence="2" id="KW-1185">Reference proteome</keyword>